<comment type="similarity">
    <text evidence="1">Belongs to the universal ribosomal protein uL23 family.</text>
</comment>
<sequence>MAATSAAATALAPFKVGMKEIYLPNFHVTLHRTPTAPPNLASFTVPLWFSKLDLRDYLFHAYDVRVNSVRSYVKLQRIRQGKPYLLNGKEYPRPQYKRWHRPPSIKRMTVELERPFVWPEPLEDMAAFAKGRMEGVEEASRQMQEKAAPTGDTVINEDRRKSMREQAKALLEGKAKWKPVSDSAFAPRR</sequence>
<reference evidence="6 7" key="1">
    <citation type="journal article" date="2020" name="Microbiol. Resour. Announc.">
        <title>Draft Genome Sequence of a Cladosporium Species Isolated from the Mesophotic Ascidian Didemnum maculosum.</title>
        <authorList>
            <person name="Gioti A."/>
            <person name="Siaperas R."/>
            <person name="Nikolaivits E."/>
            <person name="Le Goff G."/>
            <person name="Ouazzani J."/>
            <person name="Kotoulas G."/>
            <person name="Topakas E."/>
        </authorList>
    </citation>
    <scope>NUCLEOTIDE SEQUENCE [LARGE SCALE GENOMIC DNA]</scope>
    <source>
        <strain evidence="6 7">TM138-S3</strain>
    </source>
</reference>
<evidence type="ECO:0000256" key="1">
    <source>
        <dbReference type="ARBA" id="ARBA00006700"/>
    </source>
</evidence>
<evidence type="ECO:0000256" key="3">
    <source>
        <dbReference type="ARBA" id="ARBA00023274"/>
    </source>
</evidence>
<accession>A0AB34KJE2</accession>
<dbReference type="AlphaFoldDB" id="A0AB34KJE2"/>
<dbReference type="InterPro" id="IPR012678">
    <property type="entry name" value="Ribosomal_uL23/eL15/eS24_sf"/>
</dbReference>
<feature type="compositionally biased region" description="Basic and acidic residues" evidence="5">
    <location>
        <begin position="134"/>
        <end position="144"/>
    </location>
</feature>
<evidence type="ECO:0000256" key="4">
    <source>
        <dbReference type="ARBA" id="ARBA00039977"/>
    </source>
</evidence>
<keyword evidence="2" id="KW-0689">Ribosomal protein</keyword>
<dbReference type="EMBL" id="JAAQHG020000035">
    <property type="protein sequence ID" value="KAL1583450.1"/>
    <property type="molecule type" value="Genomic_DNA"/>
</dbReference>
<gene>
    <name evidence="6" type="ORF">WHR41_07574</name>
</gene>
<evidence type="ECO:0000313" key="6">
    <source>
        <dbReference type="EMBL" id="KAL1583450.1"/>
    </source>
</evidence>
<feature type="region of interest" description="Disordered" evidence="5">
    <location>
        <begin position="134"/>
        <end position="166"/>
    </location>
</feature>
<evidence type="ECO:0000256" key="5">
    <source>
        <dbReference type="SAM" id="MobiDB-lite"/>
    </source>
</evidence>
<dbReference type="GeneID" id="96009016"/>
<dbReference type="SUPFAM" id="SSF54189">
    <property type="entry name" value="Ribosomal proteins S24e, L23 and L15e"/>
    <property type="match status" value="1"/>
</dbReference>
<evidence type="ECO:0000256" key="2">
    <source>
        <dbReference type="ARBA" id="ARBA00022980"/>
    </source>
</evidence>
<protein>
    <recommendedName>
        <fullName evidence="4">Large ribosomal subunit protein uL23m</fullName>
    </recommendedName>
</protein>
<organism evidence="6 7">
    <name type="scientific">Cladosporium halotolerans</name>
    <dbReference type="NCBI Taxonomy" id="1052096"/>
    <lineage>
        <taxon>Eukaryota</taxon>
        <taxon>Fungi</taxon>
        <taxon>Dikarya</taxon>
        <taxon>Ascomycota</taxon>
        <taxon>Pezizomycotina</taxon>
        <taxon>Dothideomycetes</taxon>
        <taxon>Dothideomycetidae</taxon>
        <taxon>Cladosporiales</taxon>
        <taxon>Cladosporiaceae</taxon>
        <taxon>Cladosporium</taxon>
    </lineage>
</organism>
<dbReference type="InterPro" id="IPR013025">
    <property type="entry name" value="Ribosomal_uL23-like"/>
</dbReference>
<dbReference type="PANTHER" id="PTHR12059:SF5">
    <property type="entry name" value="LARGE RIBOSOMAL SUBUNIT PROTEIN UL23M"/>
    <property type="match status" value="1"/>
</dbReference>
<feature type="compositionally biased region" description="Basic and acidic residues" evidence="5">
    <location>
        <begin position="156"/>
        <end position="166"/>
    </location>
</feature>
<dbReference type="GO" id="GO:0032543">
    <property type="term" value="P:mitochondrial translation"/>
    <property type="evidence" value="ECO:0007669"/>
    <property type="project" value="TreeGrafter"/>
</dbReference>
<evidence type="ECO:0000313" key="7">
    <source>
        <dbReference type="Proteomes" id="UP000803884"/>
    </source>
</evidence>
<dbReference type="Proteomes" id="UP000803884">
    <property type="component" value="Unassembled WGS sequence"/>
</dbReference>
<dbReference type="GO" id="GO:0003735">
    <property type="term" value="F:structural constituent of ribosome"/>
    <property type="evidence" value="ECO:0007669"/>
    <property type="project" value="InterPro"/>
</dbReference>
<dbReference type="PANTHER" id="PTHR12059">
    <property type="entry name" value="RIBOSOMAL PROTEIN L23-RELATED"/>
    <property type="match status" value="1"/>
</dbReference>
<dbReference type="Gene3D" id="3.30.70.330">
    <property type="match status" value="1"/>
</dbReference>
<dbReference type="RefSeq" id="XP_069226557.1">
    <property type="nucleotide sequence ID" value="XM_069376178.1"/>
</dbReference>
<name>A0AB34KJE2_9PEZI</name>
<proteinExistence type="inferred from homology"/>
<keyword evidence="3" id="KW-0687">Ribonucleoprotein</keyword>
<dbReference type="GO" id="GO:0005762">
    <property type="term" value="C:mitochondrial large ribosomal subunit"/>
    <property type="evidence" value="ECO:0007669"/>
    <property type="project" value="TreeGrafter"/>
</dbReference>
<keyword evidence="7" id="KW-1185">Reference proteome</keyword>
<comment type="caution">
    <text evidence="6">The sequence shown here is derived from an EMBL/GenBank/DDBJ whole genome shotgun (WGS) entry which is preliminary data.</text>
</comment>
<dbReference type="InterPro" id="IPR012677">
    <property type="entry name" value="Nucleotide-bd_a/b_plait_sf"/>
</dbReference>